<dbReference type="Gene3D" id="3.30.1490.80">
    <property type="match status" value="1"/>
</dbReference>
<evidence type="ECO:0000256" key="14">
    <source>
        <dbReference type="PIRSR" id="PIRSR001558-2"/>
    </source>
</evidence>
<name>A0A7E4ZSA1_PANRE</name>
<evidence type="ECO:0000259" key="15">
    <source>
        <dbReference type="Pfam" id="PF03199"/>
    </source>
</evidence>
<keyword evidence="16" id="KW-1185">Reference proteome</keyword>
<keyword evidence="7 12" id="KW-0479">Metal-binding</keyword>
<evidence type="ECO:0000256" key="7">
    <source>
        <dbReference type="ARBA" id="ARBA00022723"/>
    </source>
</evidence>
<evidence type="ECO:0000256" key="1">
    <source>
        <dbReference type="ARBA" id="ARBA00004965"/>
    </source>
</evidence>
<evidence type="ECO:0000256" key="8">
    <source>
        <dbReference type="ARBA" id="ARBA00022741"/>
    </source>
</evidence>
<feature type="binding site" evidence="13">
    <location>
        <position position="186"/>
    </location>
    <ligand>
        <name>ATP</name>
        <dbReference type="ChEBI" id="CHEBI:30616"/>
    </ligand>
</feature>
<dbReference type="SUPFAM" id="SSF56059">
    <property type="entry name" value="Glutathione synthetase ATP-binding domain-like"/>
    <property type="match status" value="1"/>
</dbReference>
<dbReference type="GO" id="GO:0005524">
    <property type="term" value="F:ATP binding"/>
    <property type="evidence" value="ECO:0007669"/>
    <property type="project" value="UniProtKB-UniRule"/>
</dbReference>
<reference evidence="16" key="1">
    <citation type="journal article" date="2013" name="Genetics">
        <title>The draft genome and transcriptome of Panagrellus redivivus are shaped by the harsh demands of a free-living lifestyle.</title>
        <authorList>
            <person name="Srinivasan J."/>
            <person name="Dillman A.R."/>
            <person name="Macchietto M.G."/>
            <person name="Heikkinen L."/>
            <person name="Lakso M."/>
            <person name="Fracchia K.M."/>
            <person name="Antoshechkin I."/>
            <person name="Mortazavi A."/>
            <person name="Wong G."/>
            <person name="Sternberg P.W."/>
        </authorList>
    </citation>
    <scope>NUCLEOTIDE SEQUENCE [LARGE SCALE GENOMIC DNA]</scope>
    <source>
        <strain evidence="16">MT8872</strain>
    </source>
</reference>
<dbReference type="FunFam" id="3.30.1490.50:FF:000002">
    <property type="entry name" value="Glutathione synthetase"/>
    <property type="match status" value="1"/>
</dbReference>
<dbReference type="Gene3D" id="3.40.50.1760">
    <property type="entry name" value="Glutathione synthase, substrate-binding domain superfamily, eukaryotic"/>
    <property type="match status" value="1"/>
</dbReference>
<dbReference type="SUPFAM" id="SSF52440">
    <property type="entry name" value="PreATP-grasp domain"/>
    <property type="match status" value="1"/>
</dbReference>
<comment type="cofactor">
    <cofactor evidence="12 14">
        <name>Mg(2+)</name>
        <dbReference type="ChEBI" id="CHEBI:18420"/>
    </cofactor>
    <text evidence="12 14">Binds 1 Mg(2+) ion per subunit.</text>
</comment>
<dbReference type="PANTHER" id="PTHR11130:SF0">
    <property type="entry name" value="GLUTATHIONE SYNTHETASE"/>
    <property type="match status" value="1"/>
</dbReference>
<dbReference type="UniPathway" id="UPA00142">
    <property type="reaction ID" value="UER00210"/>
</dbReference>
<evidence type="ECO:0000256" key="6">
    <source>
        <dbReference type="ARBA" id="ARBA00022684"/>
    </source>
</evidence>
<evidence type="ECO:0000256" key="10">
    <source>
        <dbReference type="ARBA" id="ARBA00022842"/>
    </source>
</evidence>
<dbReference type="InterPro" id="IPR014709">
    <property type="entry name" value="Glutathione_synthase_C_euk"/>
</dbReference>
<feature type="binding site" evidence="13">
    <location>
        <position position="507"/>
    </location>
    <ligand>
        <name>ATP</name>
        <dbReference type="ChEBI" id="CHEBI:30616"/>
    </ligand>
</feature>
<evidence type="ECO:0000256" key="12">
    <source>
        <dbReference type="PIRNR" id="PIRNR001558"/>
    </source>
</evidence>
<keyword evidence="10 12" id="KW-0460">Magnesium</keyword>
<dbReference type="Pfam" id="PF03199">
    <property type="entry name" value="GSH_synthase"/>
    <property type="match status" value="1"/>
</dbReference>
<keyword evidence="8 12" id="KW-0547">Nucleotide-binding</keyword>
<evidence type="ECO:0000256" key="11">
    <source>
        <dbReference type="ARBA" id="ARBA00048871"/>
    </source>
</evidence>
<feature type="binding site" evidence="13">
    <location>
        <position position="431"/>
    </location>
    <ligand>
        <name>ATP</name>
        <dbReference type="ChEBI" id="CHEBI:30616"/>
    </ligand>
</feature>
<feature type="binding site" evidence="14">
    <location>
        <position position="424"/>
    </location>
    <ligand>
        <name>Mg(2+)</name>
        <dbReference type="ChEBI" id="CHEBI:18420"/>
    </ligand>
</feature>
<feature type="binding site" evidence="13">
    <location>
        <position position="263"/>
    </location>
    <ligand>
        <name>substrate</name>
    </ligand>
</feature>
<comment type="catalytic activity">
    <reaction evidence="11">
        <text>gamma-L-glutamyl-L-cysteine + glycine + ATP = glutathione + ADP + phosphate + H(+)</text>
        <dbReference type="Rhea" id="RHEA:13557"/>
        <dbReference type="ChEBI" id="CHEBI:15378"/>
        <dbReference type="ChEBI" id="CHEBI:30616"/>
        <dbReference type="ChEBI" id="CHEBI:43474"/>
        <dbReference type="ChEBI" id="CHEBI:57305"/>
        <dbReference type="ChEBI" id="CHEBI:57925"/>
        <dbReference type="ChEBI" id="CHEBI:58173"/>
        <dbReference type="ChEBI" id="CHEBI:456216"/>
        <dbReference type="EC" id="6.3.2.3"/>
    </reaction>
    <physiologicalReaction direction="left-to-right" evidence="11">
        <dbReference type="Rhea" id="RHEA:13558"/>
    </physiologicalReaction>
</comment>
<keyword evidence="9 12" id="KW-0067">ATP-binding</keyword>
<evidence type="ECO:0000256" key="13">
    <source>
        <dbReference type="PIRSR" id="PIRSR001558-1"/>
    </source>
</evidence>
<comment type="pathway">
    <text evidence="1 12">Sulfur metabolism; glutathione biosynthesis; glutathione from L-cysteine and L-glutamate: step 2/2.</text>
</comment>
<sequence>MLFRALPPFRTLCQAARLGSSSKSSRPTLPFRAAKMSNFNPDDLEFVPNFLLPGHPVEDYVEEALDWAHCHGLAMRTTDHKDRSDVCAVAPMALFPSPFPRKLYDQAMEVQGDMMTLYHRISWSHDFLIEAHKEVVKTDEFTRKLVEIYETVWAAGVPQKKIVMTQRADYMANVSEKPEGELRQIEVNNIAVSMGGLAQRVSLWHHKVIAESRGLEVAEKQVPRNEPVVVLASALENAWRSYGDLNAAILVVVEDVNQNQLDQRFIEYELIKAQSGPIPKIVRATLTQVAKLARINENDNTLTYGPHKIGLVYFRSGYSPANYPSEAEWKARETIELSNAIKCPWIGLQLANTKKAQQVLAAPGAVEQFFNLPNSPTKETESPARVRATFARMWGLEPGTDETNEIIAAAIANPELYVLKPQLEGGGGNFYGEEMAAMLGKMKAEELSAFILMERIRPMSVKNVLVRAFQPASLSNVVGELGIYGTLLGEGPLIHSISVSGHIIRSKAEGVNEGGVAVGAAVIDSAFLI</sequence>
<dbReference type="Gene3D" id="3.30.470.20">
    <property type="entry name" value="ATP-grasp fold, B domain"/>
    <property type="match status" value="1"/>
</dbReference>
<comment type="similarity">
    <text evidence="2 12">Belongs to the eukaryotic GSH synthase family.</text>
</comment>
<dbReference type="PIRSF" id="PIRSF001558">
    <property type="entry name" value="GSHase"/>
    <property type="match status" value="1"/>
</dbReference>
<dbReference type="PANTHER" id="PTHR11130">
    <property type="entry name" value="GLUTATHIONE SYNTHETASE"/>
    <property type="match status" value="1"/>
</dbReference>
<dbReference type="InterPro" id="IPR037013">
    <property type="entry name" value="GSH-S_sub-bd_sf"/>
</dbReference>
<feature type="binding site" evidence="14">
    <location>
        <position position="188"/>
    </location>
    <ligand>
        <name>Mg(2+)</name>
        <dbReference type="ChEBI" id="CHEBI:18420"/>
    </ligand>
</feature>
<dbReference type="GO" id="GO:0005829">
    <property type="term" value="C:cytosol"/>
    <property type="evidence" value="ECO:0007669"/>
    <property type="project" value="TreeGrafter"/>
</dbReference>
<evidence type="ECO:0000313" key="17">
    <source>
        <dbReference type="WBParaSite" id="Pan_g14518.t1"/>
    </source>
</evidence>
<reference evidence="17" key="2">
    <citation type="submission" date="2020-10" db="UniProtKB">
        <authorList>
            <consortium name="WormBaseParasite"/>
        </authorList>
    </citation>
    <scope>IDENTIFICATION</scope>
</reference>
<evidence type="ECO:0000256" key="4">
    <source>
        <dbReference type="ARBA" id="ARBA00020821"/>
    </source>
</evidence>
<dbReference type="InterPro" id="IPR004887">
    <property type="entry name" value="GSH_synth_subst-bd"/>
</dbReference>
<feature type="binding site" evidence="13">
    <location>
        <begin position="453"/>
        <end position="456"/>
    </location>
    <ligand>
        <name>ATP</name>
        <dbReference type="ChEBI" id="CHEBI:30616"/>
    </ligand>
</feature>
<feature type="binding site" evidence="13">
    <location>
        <position position="167"/>
    </location>
    <ligand>
        <name>substrate</name>
    </ligand>
</feature>
<evidence type="ECO:0000256" key="9">
    <source>
        <dbReference type="ARBA" id="ARBA00022840"/>
    </source>
</evidence>
<feature type="binding site" evidence="13">
    <location>
        <position position="505"/>
    </location>
    <ligand>
        <name>substrate</name>
    </ligand>
</feature>
<dbReference type="AlphaFoldDB" id="A0A7E4ZSA1"/>
<accession>A0A7E4ZSA1</accession>
<keyword evidence="5 12" id="KW-0436">Ligase</keyword>
<feature type="binding site" evidence="13">
    <location>
        <position position="354"/>
    </location>
    <ligand>
        <name>ATP</name>
        <dbReference type="ChEBI" id="CHEBI:30616"/>
    </ligand>
</feature>
<feature type="binding site" evidence="13">
    <location>
        <begin position="420"/>
        <end position="429"/>
    </location>
    <ligand>
        <name>ATP</name>
        <dbReference type="ChEBI" id="CHEBI:30616"/>
    </ligand>
</feature>
<evidence type="ECO:0000313" key="16">
    <source>
        <dbReference type="Proteomes" id="UP000492821"/>
    </source>
</evidence>
<feature type="binding site" evidence="14">
    <location>
        <position position="186"/>
    </location>
    <ligand>
        <name>Mg(2+)</name>
        <dbReference type="ChEBI" id="CHEBI:18420"/>
    </ligand>
</feature>
<dbReference type="NCBIfam" id="TIGR01986">
    <property type="entry name" value="glut_syn_euk"/>
    <property type="match status" value="1"/>
</dbReference>
<protein>
    <recommendedName>
        <fullName evidence="4 12">Glutathione synthetase</fullName>
        <shortName evidence="12">GSH-S</shortName>
        <ecNumber evidence="3 12">6.3.2.3</ecNumber>
    </recommendedName>
</protein>
<proteinExistence type="inferred from homology"/>
<dbReference type="WBParaSite" id="Pan_g14518.t1">
    <property type="protein sequence ID" value="Pan_g14518.t1"/>
    <property type="gene ID" value="Pan_g14518"/>
</dbReference>
<organism evidence="16 17">
    <name type="scientific">Panagrellus redivivus</name>
    <name type="common">Microworm</name>
    <dbReference type="NCBI Taxonomy" id="6233"/>
    <lineage>
        <taxon>Eukaryota</taxon>
        <taxon>Metazoa</taxon>
        <taxon>Ecdysozoa</taxon>
        <taxon>Nematoda</taxon>
        <taxon>Chromadorea</taxon>
        <taxon>Rhabditida</taxon>
        <taxon>Tylenchina</taxon>
        <taxon>Panagrolaimomorpha</taxon>
        <taxon>Panagrolaimoidea</taxon>
        <taxon>Panagrolaimidae</taxon>
        <taxon>Panagrellus</taxon>
    </lineage>
</organism>
<dbReference type="Gene3D" id="1.10.1080.10">
    <property type="entry name" value="Glutathione Synthetase, Chain A, domain 3"/>
    <property type="match status" value="1"/>
</dbReference>
<keyword evidence="6 12" id="KW-0317">Glutathione biosynthesis</keyword>
<dbReference type="Pfam" id="PF03917">
    <property type="entry name" value="GSH_synth_ATP"/>
    <property type="match status" value="1"/>
</dbReference>
<evidence type="ECO:0000256" key="3">
    <source>
        <dbReference type="ARBA" id="ARBA00012214"/>
    </source>
</evidence>
<dbReference type="GO" id="GO:0043295">
    <property type="term" value="F:glutathione binding"/>
    <property type="evidence" value="ECO:0007669"/>
    <property type="project" value="UniProtKB-UniRule"/>
</dbReference>
<feature type="binding site" evidence="13">
    <location>
        <position position="513"/>
    </location>
    <ligand>
        <name>ATP</name>
        <dbReference type="ChEBI" id="CHEBI:30616"/>
    </ligand>
</feature>
<dbReference type="InterPro" id="IPR014049">
    <property type="entry name" value="Glutathione_synthase_N_euk"/>
</dbReference>
<dbReference type="InterPro" id="IPR005615">
    <property type="entry name" value="Glutathione_synthase"/>
</dbReference>
<evidence type="ECO:0000256" key="2">
    <source>
        <dbReference type="ARBA" id="ARBA00010385"/>
    </source>
</evidence>
<feature type="binding site" evidence="13">
    <location>
        <position position="480"/>
    </location>
    <ligand>
        <name>ATP</name>
        <dbReference type="ChEBI" id="CHEBI:30616"/>
    </ligand>
</feature>
<dbReference type="Proteomes" id="UP000492821">
    <property type="component" value="Unassembled WGS sequence"/>
</dbReference>
<dbReference type="InterPro" id="IPR016185">
    <property type="entry name" value="PreATP-grasp_dom_sf"/>
</dbReference>
<feature type="domain" description="Glutathione synthase substrate-binding" evidence="15">
    <location>
        <begin position="248"/>
        <end position="351"/>
    </location>
</feature>
<evidence type="ECO:0000256" key="5">
    <source>
        <dbReference type="ARBA" id="ARBA00022598"/>
    </source>
</evidence>
<dbReference type="EC" id="6.3.2.3" evidence="3 12"/>
<dbReference type="InterPro" id="IPR014042">
    <property type="entry name" value="Glutathione_synthase_a-hlx"/>
</dbReference>
<dbReference type="Gene3D" id="3.30.1490.50">
    <property type="match status" value="1"/>
</dbReference>
<dbReference type="GO" id="GO:0004363">
    <property type="term" value="F:glutathione synthase activity"/>
    <property type="evidence" value="ECO:0007669"/>
    <property type="project" value="UniProtKB-UniRule"/>
</dbReference>
<dbReference type="GO" id="GO:0000287">
    <property type="term" value="F:magnesium ion binding"/>
    <property type="evidence" value="ECO:0007669"/>
    <property type="project" value="UniProtKB-UniRule"/>
</dbReference>